<dbReference type="STRING" id="576137.A0A1L7X2Z0"/>
<dbReference type="AlphaFoldDB" id="A0A1L7X2Z0"/>
<evidence type="ECO:0000256" key="1">
    <source>
        <dbReference type="SAM" id="MobiDB-lite"/>
    </source>
</evidence>
<feature type="compositionally biased region" description="Polar residues" evidence="1">
    <location>
        <begin position="535"/>
        <end position="550"/>
    </location>
</feature>
<dbReference type="Proteomes" id="UP000184330">
    <property type="component" value="Unassembled WGS sequence"/>
</dbReference>
<accession>A0A1L7X2Z0</accession>
<protein>
    <submittedName>
        <fullName evidence="3">Uncharacterized protein</fullName>
    </submittedName>
</protein>
<evidence type="ECO:0000256" key="2">
    <source>
        <dbReference type="SAM" id="Phobius"/>
    </source>
</evidence>
<keyword evidence="2" id="KW-0812">Transmembrane</keyword>
<keyword evidence="2" id="KW-1133">Transmembrane helix</keyword>
<gene>
    <name evidence="3" type="ORF">PAC_09307</name>
</gene>
<reference evidence="3 4" key="1">
    <citation type="submission" date="2016-03" db="EMBL/GenBank/DDBJ databases">
        <authorList>
            <person name="Ploux O."/>
        </authorList>
    </citation>
    <scope>NUCLEOTIDE SEQUENCE [LARGE SCALE GENOMIC DNA]</scope>
    <source>
        <strain evidence="3 4">UAMH 11012</strain>
    </source>
</reference>
<dbReference type="EMBL" id="FJOG01000014">
    <property type="protein sequence ID" value="CZR59415.1"/>
    <property type="molecule type" value="Genomic_DNA"/>
</dbReference>
<sequence>MPVLPSLAGVAVRPHLENVKRAFNGTTYNGTSTSSLLSAQWSNPNDVLSVLLIIGGDIVREALAQTCGGYFTPVCFSFGWVAYSFTALVGIIGDGHLLPEPDYPVKVFNLKNGYARENKNWIIGRLLRDNEMRASKTHPLHGAALRISIYEAKECKDGPDIAGSGYVRLVGFLVMFIQLGIAAAPLALYGEWGVLLITASGTLLAQVAGWLPQWRAEKLPNKRKSYKSFALTSGNGARDIMIILGGGNGLDLEELSASETPRSTRLWDSLPYFSRVLKENGKLNRHSNGTVVRRAIVLGGIPLGFWVSIVVCTVQSMFWLALLITVAGLKTHTWYLLLVGAIGMFQNATIAAISRDPRYRNLPLMHLDTIVSRTVMDALMDLEVTHTNAGRYLRHEFFPGELRNNESEWWDGAWKEGIAEYDRDRKKDLNRRAMPRSLQPKYHNTVKTEKSSVTTGLPEISPGRALRVTQLRETVTAVNPAETRGTLPRARPLSGSSLDSEVSGPWKATPRSVPAPEVPSAADSGEVIGDMENAATYSSNRQDTGSSGTLSLDEMCRKYQLPDWVD</sequence>
<evidence type="ECO:0000313" key="4">
    <source>
        <dbReference type="Proteomes" id="UP000184330"/>
    </source>
</evidence>
<proteinExistence type="predicted"/>
<evidence type="ECO:0000313" key="3">
    <source>
        <dbReference type="EMBL" id="CZR59415.1"/>
    </source>
</evidence>
<keyword evidence="4" id="KW-1185">Reference proteome</keyword>
<dbReference type="OrthoDB" id="1937642at2759"/>
<feature type="transmembrane region" description="Helical" evidence="2">
    <location>
        <begin position="333"/>
        <end position="353"/>
    </location>
</feature>
<name>A0A1L7X2Z0_9HELO</name>
<keyword evidence="2" id="KW-0472">Membrane</keyword>
<organism evidence="3 4">
    <name type="scientific">Phialocephala subalpina</name>
    <dbReference type="NCBI Taxonomy" id="576137"/>
    <lineage>
        <taxon>Eukaryota</taxon>
        <taxon>Fungi</taxon>
        <taxon>Dikarya</taxon>
        <taxon>Ascomycota</taxon>
        <taxon>Pezizomycotina</taxon>
        <taxon>Leotiomycetes</taxon>
        <taxon>Helotiales</taxon>
        <taxon>Mollisiaceae</taxon>
        <taxon>Phialocephala</taxon>
        <taxon>Phialocephala fortinii species complex</taxon>
    </lineage>
</organism>
<feature type="region of interest" description="Disordered" evidence="1">
    <location>
        <begin position="480"/>
        <end position="551"/>
    </location>
</feature>
<feature type="transmembrane region" description="Helical" evidence="2">
    <location>
        <begin position="303"/>
        <end position="327"/>
    </location>
</feature>
<feature type="transmembrane region" description="Helical" evidence="2">
    <location>
        <begin position="166"/>
        <end position="188"/>
    </location>
</feature>
<feature type="transmembrane region" description="Helical" evidence="2">
    <location>
        <begin position="194"/>
        <end position="214"/>
    </location>
</feature>